<dbReference type="InterPro" id="IPR036683">
    <property type="entry name" value="CO_DH_flav_C_dom_sf"/>
</dbReference>
<dbReference type="InterPro" id="IPR051312">
    <property type="entry name" value="Diverse_Substr_Oxidored"/>
</dbReference>
<dbReference type="Proteomes" id="UP000019491">
    <property type="component" value="Unassembled WGS sequence"/>
</dbReference>
<feature type="domain" description="FAD-binding PCMH-type" evidence="4">
    <location>
        <begin position="4"/>
        <end position="179"/>
    </location>
</feature>
<dbReference type="PANTHER" id="PTHR42659:SF2">
    <property type="entry name" value="XANTHINE DEHYDROGENASE SUBUNIT C-RELATED"/>
    <property type="match status" value="1"/>
</dbReference>
<dbReference type="InterPro" id="IPR016166">
    <property type="entry name" value="FAD-bd_PCMH"/>
</dbReference>
<dbReference type="InterPro" id="IPR005107">
    <property type="entry name" value="CO_DH_flav_C"/>
</dbReference>
<dbReference type="GO" id="GO:0071949">
    <property type="term" value="F:FAD binding"/>
    <property type="evidence" value="ECO:0007669"/>
    <property type="project" value="InterPro"/>
</dbReference>
<dbReference type="GO" id="GO:0016491">
    <property type="term" value="F:oxidoreductase activity"/>
    <property type="evidence" value="ECO:0007669"/>
    <property type="project" value="UniProtKB-KW"/>
</dbReference>
<dbReference type="PANTHER" id="PTHR42659">
    <property type="entry name" value="XANTHINE DEHYDROGENASE SUBUNIT C-RELATED"/>
    <property type="match status" value="1"/>
</dbReference>
<evidence type="ECO:0000313" key="5">
    <source>
        <dbReference type="EMBL" id="GAF44371.1"/>
    </source>
</evidence>
<dbReference type="InterPro" id="IPR002346">
    <property type="entry name" value="Mopterin_DH_FAD-bd"/>
</dbReference>
<dbReference type="InterPro" id="IPR016167">
    <property type="entry name" value="FAD-bd_PCMH_sub1"/>
</dbReference>
<evidence type="ECO:0000259" key="4">
    <source>
        <dbReference type="PROSITE" id="PS51387"/>
    </source>
</evidence>
<dbReference type="PROSITE" id="PS51387">
    <property type="entry name" value="FAD_PCMH"/>
    <property type="match status" value="1"/>
</dbReference>
<dbReference type="SUPFAM" id="SSF56176">
    <property type="entry name" value="FAD-binding/transporter-associated domain-like"/>
    <property type="match status" value="1"/>
</dbReference>
<reference evidence="5 6" key="1">
    <citation type="submission" date="2014-02" db="EMBL/GenBank/DDBJ databases">
        <title>Whole genome shotgun sequence of Rhodococcus wratislaviensis NBRC 100605.</title>
        <authorList>
            <person name="Hosoyama A."/>
            <person name="Tsuchikane K."/>
            <person name="Yoshida I."/>
            <person name="Ohji S."/>
            <person name="Ichikawa N."/>
            <person name="Yamazoe A."/>
            <person name="Fujita N."/>
        </authorList>
    </citation>
    <scope>NUCLEOTIDE SEQUENCE [LARGE SCALE GENOMIC DNA]</scope>
    <source>
        <strain evidence="5 6">NBRC 100605</strain>
    </source>
</reference>
<dbReference type="SMART" id="SM01092">
    <property type="entry name" value="CO_deh_flav_C"/>
    <property type="match status" value="1"/>
</dbReference>
<sequence length="287" mass="30393">MSAVKLPPLQYVAPRSLAQACDLLAADEDAKVLAGGQSLMPLLAIRLSSPSTLIDLAHVPDLVGVDEAGSYVHIRAMTTHQQVIASPIVREYLPFVAEAGAHIAHAQIRSRGTLGGSIAHGDGAAEWPLTVLTLDAMVEVEGVRGRRTIESDDLFVGPYMTSIAPDEIVTDVWIPKKTEGWSFQEIARRAGDYGLALVGVSTETGPDGTCTSARITVGAAAGTVQRVPAAEDSVVGNVLDERTARRAGETARESLSFISDIHGSNNYRGHLVQTLVTRALIEAGARR</sequence>
<dbReference type="SUPFAM" id="SSF55447">
    <property type="entry name" value="CO dehydrogenase flavoprotein C-terminal domain-like"/>
    <property type="match status" value="1"/>
</dbReference>
<organism evidence="5 6">
    <name type="scientific">Rhodococcus wratislaviensis NBRC 100605</name>
    <dbReference type="NCBI Taxonomy" id="1219028"/>
    <lineage>
        <taxon>Bacteria</taxon>
        <taxon>Bacillati</taxon>
        <taxon>Actinomycetota</taxon>
        <taxon>Actinomycetes</taxon>
        <taxon>Mycobacteriales</taxon>
        <taxon>Nocardiaceae</taxon>
        <taxon>Rhodococcus</taxon>
    </lineage>
</organism>
<dbReference type="InterPro" id="IPR036318">
    <property type="entry name" value="FAD-bd_PCMH-like_sf"/>
</dbReference>
<dbReference type="Gene3D" id="3.30.465.10">
    <property type="match status" value="1"/>
</dbReference>
<dbReference type="Pfam" id="PF03450">
    <property type="entry name" value="CO_deh_flav_C"/>
    <property type="match status" value="1"/>
</dbReference>
<dbReference type="Gene3D" id="3.30.390.50">
    <property type="entry name" value="CO dehydrogenase flavoprotein, C-terminal domain"/>
    <property type="match status" value="1"/>
</dbReference>
<keyword evidence="2" id="KW-0274">FAD</keyword>
<evidence type="ECO:0000313" key="6">
    <source>
        <dbReference type="Proteomes" id="UP000019491"/>
    </source>
</evidence>
<dbReference type="InterPro" id="IPR016169">
    <property type="entry name" value="FAD-bd_PCMH_sub2"/>
</dbReference>
<proteinExistence type="predicted"/>
<keyword evidence="6" id="KW-1185">Reference proteome</keyword>
<keyword evidence="1" id="KW-0285">Flavoprotein</keyword>
<gene>
    <name evidence="5" type="primary">ndhA</name>
    <name evidence="5" type="ORF">RW1_012_01920</name>
</gene>
<dbReference type="AlphaFoldDB" id="X0Q253"/>
<evidence type="ECO:0000256" key="3">
    <source>
        <dbReference type="ARBA" id="ARBA00023002"/>
    </source>
</evidence>
<protein>
    <submittedName>
        <fullName evidence="5">Nicotine dehydrogenase medium subunit</fullName>
    </submittedName>
</protein>
<dbReference type="Gene3D" id="3.30.43.10">
    <property type="entry name" value="Uridine Diphospho-n-acetylenolpyruvylglucosamine Reductase, domain 2"/>
    <property type="match status" value="1"/>
</dbReference>
<comment type="caution">
    <text evidence="5">The sequence shown here is derived from an EMBL/GenBank/DDBJ whole genome shotgun (WGS) entry which is preliminary data.</text>
</comment>
<dbReference type="EMBL" id="BAWF01000012">
    <property type="protein sequence ID" value="GAF44371.1"/>
    <property type="molecule type" value="Genomic_DNA"/>
</dbReference>
<dbReference type="RefSeq" id="WP_255221437.1">
    <property type="nucleotide sequence ID" value="NZ_BAWF01000012.1"/>
</dbReference>
<accession>X0Q253</accession>
<keyword evidence="3" id="KW-0560">Oxidoreductase</keyword>
<name>X0Q253_RHOWR</name>
<dbReference type="Pfam" id="PF00941">
    <property type="entry name" value="FAD_binding_5"/>
    <property type="match status" value="1"/>
</dbReference>
<evidence type="ECO:0000256" key="1">
    <source>
        <dbReference type="ARBA" id="ARBA00022630"/>
    </source>
</evidence>
<evidence type="ECO:0000256" key="2">
    <source>
        <dbReference type="ARBA" id="ARBA00022827"/>
    </source>
</evidence>